<reference evidence="1" key="1">
    <citation type="submission" date="2020-11" db="EMBL/GenBank/DDBJ databases">
        <authorList>
            <person name="Tran Van P."/>
        </authorList>
    </citation>
    <scope>NUCLEOTIDE SEQUENCE</scope>
</reference>
<gene>
    <name evidence="1" type="ORF">ONB1V03_LOCUS15382</name>
</gene>
<dbReference type="OrthoDB" id="406152at2759"/>
<evidence type="ECO:0000313" key="2">
    <source>
        <dbReference type="Proteomes" id="UP000728032"/>
    </source>
</evidence>
<dbReference type="Proteomes" id="UP000728032">
    <property type="component" value="Unassembled WGS sequence"/>
</dbReference>
<evidence type="ECO:0000313" key="1">
    <source>
        <dbReference type="EMBL" id="CAD7658762.1"/>
    </source>
</evidence>
<protein>
    <submittedName>
        <fullName evidence="1">Uncharacterized protein</fullName>
    </submittedName>
</protein>
<keyword evidence="2" id="KW-1185">Reference proteome</keyword>
<dbReference type="EMBL" id="CAJPVJ010015771">
    <property type="protein sequence ID" value="CAG2175948.1"/>
    <property type="molecule type" value="Genomic_DNA"/>
</dbReference>
<dbReference type="EMBL" id="OC930596">
    <property type="protein sequence ID" value="CAD7658762.1"/>
    <property type="molecule type" value="Genomic_DNA"/>
</dbReference>
<feature type="non-terminal residue" evidence="1">
    <location>
        <position position="1"/>
    </location>
</feature>
<proteinExistence type="predicted"/>
<organism evidence="1">
    <name type="scientific">Oppiella nova</name>
    <dbReference type="NCBI Taxonomy" id="334625"/>
    <lineage>
        <taxon>Eukaryota</taxon>
        <taxon>Metazoa</taxon>
        <taxon>Ecdysozoa</taxon>
        <taxon>Arthropoda</taxon>
        <taxon>Chelicerata</taxon>
        <taxon>Arachnida</taxon>
        <taxon>Acari</taxon>
        <taxon>Acariformes</taxon>
        <taxon>Sarcoptiformes</taxon>
        <taxon>Oribatida</taxon>
        <taxon>Brachypylina</taxon>
        <taxon>Oppioidea</taxon>
        <taxon>Oppiidae</taxon>
        <taxon>Oppiella</taxon>
    </lineage>
</organism>
<dbReference type="AlphaFoldDB" id="A0A7R9MEU4"/>
<name>A0A7R9MEU4_9ACAR</name>
<accession>A0A7R9MEU4</accession>
<sequence length="305" mass="34354">RQIASHYHPLIDAYASGDTRVIDWQLGLMKLSGVTGILVDWPGTSGLLDYGANMRNAEAIISRTAAHGLEFAIVYEDHNLELAKIPDHVGQAKKDMQYINDRYFSQSNHAKLNGRPLLMDFGPQTLNGDEWNQAFTPFTNKPEFLILWYQTKTTAGASHGDFAWPSQDWISGLQGWYGKQTGTKVGCAYSGFNSFYKEGGWGDFPWSIPVSVSNFQQSLDLGLAHTDTLQVATWNDYGEGTQIEPTLEFEYQFLEVLQKKMGVSSTVADLKKVTDTYFHRVQYADNATMSALLEKQHFDLVHKYD</sequence>
<dbReference type="Gene3D" id="3.20.20.80">
    <property type="entry name" value="Glycosidases"/>
    <property type="match status" value="1"/>
</dbReference>